<organism evidence="2 3">
    <name type="scientific">Candidatus Pullichristensenella excrementigallinarum</name>
    <dbReference type="NCBI Taxonomy" id="2840907"/>
    <lineage>
        <taxon>Bacteria</taxon>
        <taxon>Bacillati</taxon>
        <taxon>Bacillota</taxon>
        <taxon>Clostridia</taxon>
        <taxon>Candidatus Pullichristensenella</taxon>
    </lineage>
</organism>
<evidence type="ECO:0000313" key="2">
    <source>
        <dbReference type="EMBL" id="HIU33309.1"/>
    </source>
</evidence>
<gene>
    <name evidence="2" type="ORF">IAB02_01975</name>
</gene>
<sequence>MRNLGTMPARHELKYFINPAELMVVRERLRRVMRLDRHCAGGRPYQVRSLYFDDVDDHAYTDKLAGVQNRDKYRIRIYNGRDDVIYLERKRKLGDLIAKSSVRITRRLAEQIISADPRGLNRAENPLLKDLYVTMRTTLLRPAVIVDYDREAYVYPVETVRVTFDTRLRTALKSENLFDPEIATVPAQDRDVEILEVKFDRYLPEHLRCLLAGTEAERSAVSKYVLCRRYEPL</sequence>
<dbReference type="Pfam" id="PF09359">
    <property type="entry name" value="VTC"/>
    <property type="match status" value="1"/>
</dbReference>
<comment type="caution">
    <text evidence="2">The sequence shown here is derived from an EMBL/GenBank/DDBJ whole genome shotgun (WGS) entry which is preliminary data.</text>
</comment>
<dbReference type="AlphaFoldDB" id="A0A9D1LB73"/>
<dbReference type="InterPro" id="IPR018966">
    <property type="entry name" value="VTC_domain"/>
</dbReference>
<feature type="domain" description="VTC" evidence="1">
    <location>
        <begin position="10"/>
        <end position="227"/>
    </location>
</feature>
<evidence type="ECO:0000313" key="3">
    <source>
        <dbReference type="Proteomes" id="UP000824072"/>
    </source>
</evidence>
<reference evidence="2" key="2">
    <citation type="journal article" date="2021" name="PeerJ">
        <title>Extensive microbial diversity within the chicken gut microbiome revealed by metagenomics and culture.</title>
        <authorList>
            <person name="Gilroy R."/>
            <person name="Ravi A."/>
            <person name="Getino M."/>
            <person name="Pursley I."/>
            <person name="Horton D.L."/>
            <person name="Alikhan N.F."/>
            <person name="Baker D."/>
            <person name="Gharbi K."/>
            <person name="Hall N."/>
            <person name="Watson M."/>
            <person name="Adriaenssens E.M."/>
            <person name="Foster-Nyarko E."/>
            <person name="Jarju S."/>
            <person name="Secka A."/>
            <person name="Antonio M."/>
            <person name="Oren A."/>
            <person name="Chaudhuri R.R."/>
            <person name="La Ragione R."/>
            <person name="Hildebrand F."/>
            <person name="Pallen M.J."/>
        </authorList>
    </citation>
    <scope>NUCLEOTIDE SEQUENCE</scope>
    <source>
        <strain evidence="2">ChiHcec3-11533</strain>
    </source>
</reference>
<dbReference type="EMBL" id="DVMU01000046">
    <property type="protein sequence ID" value="HIU33309.1"/>
    <property type="molecule type" value="Genomic_DNA"/>
</dbReference>
<accession>A0A9D1LB73</accession>
<proteinExistence type="predicted"/>
<protein>
    <submittedName>
        <fullName evidence="2">Polyphosphate polymerase domain-containing protein</fullName>
    </submittedName>
</protein>
<dbReference type="InterPro" id="IPR042267">
    <property type="entry name" value="VTC_sf"/>
</dbReference>
<dbReference type="Proteomes" id="UP000824072">
    <property type="component" value="Unassembled WGS sequence"/>
</dbReference>
<dbReference type="Gene3D" id="3.20.100.30">
    <property type="entry name" value="VTC, catalytic tunnel domain"/>
    <property type="match status" value="1"/>
</dbReference>
<dbReference type="CDD" id="cd07750">
    <property type="entry name" value="PolyPPase_VTC_like"/>
    <property type="match status" value="1"/>
</dbReference>
<dbReference type="GO" id="GO:0006799">
    <property type="term" value="P:polyphosphate biosynthetic process"/>
    <property type="evidence" value="ECO:0007669"/>
    <property type="project" value="UniProtKB-ARBA"/>
</dbReference>
<name>A0A9D1LB73_9FIRM</name>
<evidence type="ECO:0000259" key="1">
    <source>
        <dbReference type="Pfam" id="PF09359"/>
    </source>
</evidence>
<reference evidence="2" key="1">
    <citation type="submission" date="2020-10" db="EMBL/GenBank/DDBJ databases">
        <authorList>
            <person name="Gilroy R."/>
        </authorList>
    </citation>
    <scope>NUCLEOTIDE SEQUENCE</scope>
    <source>
        <strain evidence="2">ChiHcec3-11533</strain>
    </source>
</reference>